<dbReference type="SUPFAM" id="SSF46785">
    <property type="entry name" value="Winged helix' DNA-binding domain"/>
    <property type="match status" value="1"/>
</dbReference>
<dbReference type="GO" id="GO:0003677">
    <property type="term" value="F:DNA binding"/>
    <property type="evidence" value="ECO:0007669"/>
    <property type="project" value="UniProtKB-KW"/>
</dbReference>
<evidence type="ECO:0000256" key="2">
    <source>
        <dbReference type="ARBA" id="ARBA00023125"/>
    </source>
</evidence>
<dbReference type="EMBL" id="CP002018">
    <property type="protein sequence ID" value="AEM41164.1"/>
    <property type="molecule type" value="Genomic_DNA"/>
</dbReference>
<evidence type="ECO:0000259" key="4">
    <source>
        <dbReference type="PROSITE" id="PS50949"/>
    </source>
</evidence>
<dbReference type="PRINTS" id="PR00035">
    <property type="entry name" value="HTHGNTR"/>
</dbReference>
<gene>
    <name evidence="5" type="ordered locus">KVU_1325</name>
</gene>
<organism evidence="5 6">
    <name type="scientific">Ketogulonicigenium vulgare (strain WSH-001)</name>
    <dbReference type="NCBI Taxonomy" id="759362"/>
    <lineage>
        <taxon>Bacteria</taxon>
        <taxon>Pseudomonadati</taxon>
        <taxon>Pseudomonadota</taxon>
        <taxon>Alphaproteobacteria</taxon>
        <taxon>Rhodobacterales</taxon>
        <taxon>Roseobacteraceae</taxon>
        <taxon>Ketogulonicigenium</taxon>
    </lineage>
</organism>
<dbReference type="HOGENOM" id="CLU_017584_9_5_5"/>
<dbReference type="AlphaFoldDB" id="F9Y838"/>
<keyword evidence="2" id="KW-0238">DNA-binding</keyword>
<dbReference type="OrthoDB" id="284307at2"/>
<keyword evidence="1" id="KW-0805">Transcription regulation</keyword>
<feature type="domain" description="HTH gntR-type" evidence="4">
    <location>
        <begin position="17"/>
        <end position="85"/>
    </location>
</feature>
<dbReference type="PANTHER" id="PTHR43537:SF5">
    <property type="entry name" value="UXU OPERON TRANSCRIPTIONAL REGULATOR"/>
    <property type="match status" value="1"/>
</dbReference>
<evidence type="ECO:0000313" key="6">
    <source>
        <dbReference type="Proteomes" id="UP000000692"/>
    </source>
</evidence>
<dbReference type="PATRIC" id="fig|759362.5.peg.1368"/>
<dbReference type="KEGG" id="kvl:KVU_1325"/>
<reference evidence="5 6" key="1">
    <citation type="journal article" date="2011" name="J. Bacteriol.">
        <title>Complete genome sequence of the industrial strain Ketogulonicigenium vulgare WSH-001.</title>
        <authorList>
            <person name="Liu L."/>
            <person name="Li Y."/>
            <person name="Zhang J."/>
            <person name="Zhou Z."/>
            <person name="Liu J."/>
            <person name="Li X."/>
            <person name="Zhou J."/>
            <person name="Du G."/>
            <person name="Wang L."/>
            <person name="Chen J."/>
        </authorList>
    </citation>
    <scope>NUCLEOTIDE SEQUENCE [LARGE SCALE GENOMIC DNA]</scope>
    <source>
        <strain evidence="5 6">WSH-001</strain>
    </source>
</reference>
<keyword evidence="3" id="KW-0804">Transcription</keyword>
<dbReference type="InterPro" id="IPR011711">
    <property type="entry name" value="GntR_C"/>
</dbReference>
<dbReference type="InterPro" id="IPR036388">
    <property type="entry name" value="WH-like_DNA-bd_sf"/>
</dbReference>
<dbReference type="eggNOG" id="COG2186">
    <property type="taxonomic scope" value="Bacteria"/>
</dbReference>
<evidence type="ECO:0000256" key="3">
    <source>
        <dbReference type="ARBA" id="ARBA00023163"/>
    </source>
</evidence>
<accession>F9Y838</accession>
<dbReference type="SMART" id="SM00895">
    <property type="entry name" value="FCD"/>
    <property type="match status" value="1"/>
</dbReference>
<name>F9Y838_KETVW</name>
<dbReference type="SMART" id="SM00345">
    <property type="entry name" value="HTH_GNTR"/>
    <property type="match status" value="1"/>
</dbReference>
<dbReference type="RefSeq" id="WP_013384632.1">
    <property type="nucleotide sequence ID" value="NC_017384.1"/>
</dbReference>
<dbReference type="SUPFAM" id="SSF48008">
    <property type="entry name" value="GntR ligand-binding domain-like"/>
    <property type="match status" value="1"/>
</dbReference>
<proteinExistence type="predicted"/>
<dbReference type="PANTHER" id="PTHR43537">
    <property type="entry name" value="TRANSCRIPTIONAL REGULATOR, GNTR FAMILY"/>
    <property type="match status" value="1"/>
</dbReference>
<protein>
    <submittedName>
        <fullName evidence="5">Transcriptional regulator, GntR family protein</fullName>
    </submittedName>
</protein>
<dbReference type="PROSITE" id="PS50949">
    <property type="entry name" value="HTH_GNTR"/>
    <property type="match status" value="1"/>
</dbReference>
<dbReference type="InterPro" id="IPR036390">
    <property type="entry name" value="WH_DNA-bd_sf"/>
</dbReference>
<dbReference type="CDD" id="cd07377">
    <property type="entry name" value="WHTH_GntR"/>
    <property type="match status" value="1"/>
</dbReference>
<dbReference type="Proteomes" id="UP000000692">
    <property type="component" value="Chromosome"/>
</dbReference>
<dbReference type="InterPro" id="IPR000524">
    <property type="entry name" value="Tscrpt_reg_HTH_GntR"/>
</dbReference>
<sequence length="243" mass="26818">MHGSITAQPENAALATTPSQQAPLVQLRAWLTRADLPPGTRLPPEREMCDILGLSRGELRKALATLESEGQLWRHVGKGTFIGARRIDVLSLSDIDRATNPAEVMRARLLIEPMLAREAALNATSDHIAAMEACIARTHTAQTWRQYETADNELHRVIAEATGNRLLLAMFDALNAVRRAVVWGMLRQGDQKPPATHHSFGEHDRIVAAIMQRDLDGAAQAMYQHLRAVQQKLLDPPPASTKL</sequence>
<dbReference type="Gene3D" id="1.20.120.530">
    <property type="entry name" value="GntR ligand-binding domain-like"/>
    <property type="match status" value="1"/>
</dbReference>
<dbReference type="Pfam" id="PF07729">
    <property type="entry name" value="FCD"/>
    <property type="match status" value="1"/>
</dbReference>
<evidence type="ECO:0000256" key="1">
    <source>
        <dbReference type="ARBA" id="ARBA00023015"/>
    </source>
</evidence>
<dbReference type="Gene3D" id="1.10.10.10">
    <property type="entry name" value="Winged helix-like DNA-binding domain superfamily/Winged helix DNA-binding domain"/>
    <property type="match status" value="1"/>
</dbReference>
<dbReference type="InterPro" id="IPR008920">
    <property type="entry name" value="TF_FadR/GntR_C"/>
</dbReference>
<evidence type="ECO:0000313" key="5">
    <source>
        <dbReference type="EMBL" id="AEM41164.1"/>
    </source>
</evidence>
<dbReference type="GO" id="GO:0003700">
    <property type="term" value="F:DNA-binding transcription factor activity"/>
    <property type="evidence" value="ECO:0007669"/>
    <property type="project" value="InterPro"/>
</dbReference>
<keyword evidence="6" id="KW-1185">Reference proteome</keyword>
<dbReference type="Pfam" id="PF00392">
    <property type="entry name" value="GntR"/>
    <property type="match status" value="1"/>
</dbReference>